<name>A0AAJ0DH57_9PEZI</name>
<dbReference type="Pfam" id="PF01425">
    <property type="entry name" value="Amidase"/>
    <property type="match status" value="1"/>
</dbReference>
<reference evidence="2" key="1">
    <citation type="submission" date="2023-04" db="EMBL/GenBank/DDBJ databases">
        <title>Black Yeasts Isolated from many extreme environments.</title>
        <authorList>
            <person name="Coleine C."/>
            <person name="Stajich J.E."/>
            <person name="Selbmann L."/>
        </authorList>
    </citation>
    <scope>NUCLEOTIDE SEQUENCE</scope>
    <source>
        <strain evidence="2">CCFEE 5312</strain>
    </source>
</reference>
<organism evidence="2 3">
    <name type="scientific">Extremus antarcticus</name>
    <dbReference type="NCBI Taxonomy" id="702011"/>
    <lineage>
        <taxon>Eukaryota</taxon>
        <taxon>Fungi</taxon>
        <taxon>Dikarya</taxon>
        <taxon>Ascomycota</taxon>
        <taxon>Pezizomycotina</taxon>
        <taxon>Dothideomycetes</taxon>
        <taxon>Dothideomycetidae</taxon>
        <taxon>Mycosphaerellales</taxon>
        <taxon>Extremaceae</taxon>
        <taxon>Extremus</taxon>
    </lineage>
</organism>
<dbReference type="SUPFAM" id="SSF75304">
    <property type="entry name" value="Amidase signature (AS) enzymes"/>
    <property type="match status" value="1"/>
</dbReference>
<dbReference type="InterPro" id="IPR023631">
    <property type="entry name" value="Amidase_dom"/>
</dbReference>
<proteinExistence type="predicted"/>
<accession>A0AAJ0DH57</accession>
<evidence type="ECO:0000313" key="3">
    <source>
        <dbReference type="Proteomes" id="UP001271007"/>
    </source>
</evidence>
<protein>
    <recommendedName>
        <fullName evidence="1">Amidase domain-containing protein</fullName>
    </recommendedName>
</protein>
<keyword evidence="3" id="KW-1185">Reference proteome</keyword>
<dbReference type="InterPro" id="IPR036928">
    <property type="entry name" value="AS_sf"/>
</dbReference>
<gene>
    <name evidence="2" type="ORF">LTR09_008708</name>
</gene>
<feature type="domain" description="Amidase" evidence="1">
    <location>
        <begin position="6"/>
        <end position="234"/>
    </location>
</feature>
<dbReference type="PANTHER" id="PTHR42678">
    <property type="entry name" value="AMIDASE"/>
    <property type="match status" value="1"/>
</dbReference>
<sequence>MATADRMQTTAGSWALLGSVVPKDAHIVNLLRQAGAIILGKANLDEWAGMRGSRYSNGYTARGGQCRNPFDLSRSPSGSSNGSAVSVSANIVPLAFGTETDTSIIGPAIACGVVAIKPTVGLTSRGGIIPISETQDSIGPYGRTVADAARALDVIAGPDDEDRYSTVPDRKQPQSYYDCLSDRHALRGAHFGLPNKHFWDLAPKPQRVVADRVLEWLVEAGATIHRVEMPCAEERIHEDGHWDWERYGDSNPSISEITVSKVETCYLMNEYLSKLKNTPIRTLEDIVRFNDDNRGTEGGHAGDLPAFADGQDLFRKCVETKGIKDDTYYAALNHIQKQCRQNGIDAALKHPNDPTKTLDALLFCDIKMAGQCIAAQAGYPIISIPVGLDPDGMPVSLTLQHTAWEEAKLVKWASAIEDLVREKQGPRATPTYKNHLRKNVPVLYSWSYDGAPKYDGYDTHSRFYAYTLDAGKPKATSHDCGSSTSSTATTPAGQALVSSRRARSVSVFPLSSADVLRNQFIFKIAFQGVAARLVVIPDQHVLKHIPIRIGTSKALDDAVNCICSDNGVGERKLADMPFTQCVPSSSLLYSKALMSLQRALSEEGERISAESMAAATLLQMHEHSMAPSCRGWIAHARGVIRMLELRGPSQIDSDLDAAILHAQSGNIFIDAIQNRTVCFLTNPRWRALLRGGSPFDDAKQDAAHNSMMAVGFSLPGIISLFEDFNSGIRDAKQLVVELNRVCEPLMEWEKLYPVQYSGIQQPDGLVGENVRMSHASRISFNVAYMLICYIAVQLKVPTQGLNTKTINFEQPLKLLHAVNAIQRLDKFSTSARAELRALETVDDHAASGTAWFMKTLLARVLSASKKTPELLYLQEIMENLSNDMAAAVAKYPDRHADPQTSLDSADMTGGAFKRLEVH</sequence>
<dbReference type="AlphaFoldDB" id="A0AAJ0DH57"/>
<dbReference type="EMBL" id="JAWDJX010000035">
    <property type="protein sequence ID" value="KAK3050053.1"/>
    <property type="molecule type" value="Genomic_DNA"/>
</dbReference>
<evidence type="ECO:0000259" key="1">
    <source>
        <dbReference type="Pfam" id="PF01425"/>
    </source>
</evidence>
<comment type="caution">
    <text evidence="2">The sequence shown here is derived from an EMBL/GenBank/DDBJ whole genome shotgun (WGS) entry which is preliminary data.</text>
</comment>
<dbReference type="Gene3D" id="3.90.1300.10">
    <property type="entry name" value="Amidase signature (AS) domain"/>
    <property type="match status" value="1"/>
</dbReference>
<evidence type="ECO:0000313" key="2">
    <source>
        <dbReference type="EMBL" id="KAK3050053.1"/>
    </source>
</evidence>
<dbReference type="Proteomes" id="UP001271007">
    <property type="component" value="Unassembled WGS sequence"/>
</dbReference>
<dbReference type="PANTHER" id="PTHR42678:SF37">
    <property type="entry name" value="AMIDASE C869.01-RELATED"/>
    <property type="match status" value="1"/>
</dbReference>